<evidence type="ECO:0000313" key="2">
    <source>
        <dbReference type="EMBL" id="GIY63885.1"/>
    </source>
</evidence>
<evidence type="ECO:0000313" key="3">
    <source>
        <dbReference type="Proteomes" id="UP001054945"/>
    </source>
</evidence>
<keyword evidence="1" id="KW-0812">Transmembrane</keyword>
<keyword evidence="1" id="KW-0472">Membrane</keyword>
<sequence length="128" mass="15040">MSAWIKTSPILQQPQPPPPRPLIKLSSAAKLTRYFPIYDFILQCGRDCRTVEVKLRQRPFSGWVHPLYWRYEKKGVVAQWICVRKDPTVRAFRIPFPPRLHVSIFGIAEFIFCLTSLFFVNNTCFCHL</sequence>
<reference evidence="2 3" key="1">
    <citation type="submission" date="2021-06" db="EMBL/GenBank/DDBJ databases">
        <title>Caerostris extrusa draft genome.</title>
        <authorList>
            <person name="Kono N."/>
            <person name="Arakawa K."/>
        </authorList>
    </citation>
    <scope>NUCLEOTIDE SEQUENCE [LARGE SCALE GENOMIC DNA]</scope>
</reference>
<proteinExistence type="predicted"/>
<keyword evidence="1" id="KW-1133">Transmembrane helix</keyword>
<organism evidence="2 3">
    <name type="scientific">Caerostris extrusa</name>
    <name type="common">Bark spider</name>
    <name type="synonym">Caerostris bankana</name>
    <dbReference type="NCBI Taxonomy" id="172846"/>
    <lineage>
        <taxon>Eukaryota</taxon>
        <taxon>Metazoa</taxon>
        <taxon>Ecdysozoa</taxon>
        <taxon>Arthropoda</taxon>
        <taxon>Chelicerata</taxon>
        <taxon>Arachnida</taxon>
        <taxon>Araneae</taxon>
        <taxon>Araneomorphae</taxon>
        <taxon>Entelegynae</taxon>
        <taxon>Araneoidea</taxon>
        <taxon>Araneidae</taxon>
        <taxon>Caerostris</taxon>
    </lineage>
</organism>
<comment type="caution">
    <text evidence="2">The sequence shown here is derived from an EMBL/GenBank/DDBJ whole genome shotgun (WGS) entry which is preliminary data.</text>
</comment>
<name>A0AAV4V2U0_CAEEX</name>
<feature type="transmembrane region" description="Helical" evidence="1">
    <location>
        <begin position="100"/>
        <end position="120"/>
    </location>
</feature>
<accession>A0AAV4V2U0</accession>
<keyword evidence="3" id="KW-1185">Reference proteome</keyword>
<dbReference type="AlphaFoldDB" id="A0AAV4V2U0"/>
<gene>
    <name evidence="2" type="ORF">CEXT_447731</name>
</gene>
<dbReference type="EMBL" id="BPLR01013797">
    <property type="protein sequence ID" value="GIY63885.1"/>
    <property type="molecule type" value="Genomic_DNA"/>
</dbReference>
<dbReference type="Proteomes" id="UP001054945">
    <property type="component" value="Unassembled WGS sequence"/>
</dbReference>
<evidence type="ECO:0000256" key="1">
    <source>
        <dbReference type="SAM" id="Phobius"/>
    </source>
</evidence>
<protein>
    <submittedName>
        <fullName evidence="2">Uncharacterized protein</fullName>
    </submittedName>
</protein>